<dbReference type="EMBL" id="CP041690">
    <property type="protein sequence ID" value="QEE21385.1"/>
    <property type="molecule type" value="Genomic_DNA"/>
</dbReference>
<evidence type="ECO:0008006" key="4">
    <source>
        <dbReference type="Google" id="ProtNLM"/>
    </source>
</evidence>
<evidence type="ECO:0000256" key="1">
    <source>
        <dbReference type="SAM" id="SignalP"/>
    </source>
</evidence>
<keyword evidence="1" id="KW-0732">Signal</keyword>
<sequence>MMKWLAALAGLMVILFAGAPAHAADACATPGKFVFANVATQRAAIPPREHTTYAALGLRAKRNGCSLAIVCTPAVTGEDRYKIAGQRCAAVRQALARYERRPEFRRAIQDSIEKLPPKGLNFPAGSVVVILR</sequence>
<evidence type="ECO:0000313" key="2">
    <source>
        <dbReference type="EMBL" id="QEE21385.1"/>
    </source>
</evidence>
<keyword evidence="3" id="KW-1185">Reference proteome</keyword>
<feature type="chain" id="PRO_5022870517" description="UrcA family protein" evidence="1">
    <location>
        <begin position="24"/>
        <end position="132"/>
    </location>
</feature>
<gene>
    <name evidence="2" type="ORF">FNA67_14840</name>
</gene>
<dbReference type="KEGG" id="yti:FNA67_14840"/>
<name>A0A5B9DR05_9HYPH</name>
<protein>
    <recommendedName>
        <fullName evidence="4">UrcA family protein</fullName>
    </recommendedName>
</protein>
<proteinExistence type="predicted"/>
<evidence type="ECO:0000313" key="3">
    <source>
        <dbReference type="Proteomes" id="UP000321062"/>
    </source>
</evidence>
<dbReference type="AlphaFoldDB" id="A0A5B9DR05"/>
<organism evidence="2 3">
    <name type="scientific">Paradevosia tibetensis</name>
    <dbReference type="NCBI Taxonomy" id="1447062"/>
    <lineage>
        <taxon>Bacteria</taxon>
        <taxon>Pseudomonadati</taxon>
        <taxon>Pseudomonadota</taxon>
        <taxon>Alphaproteobacteria</taxon>
        <taxon>Hyphomicrobiales</taxon>
        <taxon>Devosiaceae</taxon>
        <taxon>Paradevosia</taxon>
    </lineage>
</organism>
<reference evidence="2 3" key="1">
    <citation type="journal article" date="2015" name="Int. J. Syst. Evol. Microbiol.">
        <title>Youhaiella tibetensis gen. nov., sp. nov., isolated from subsurface sediment.</title>
        <authorList>
            <person name="Wang Y.X."/>
            <person name="Huang F.Q."/>
            <person name="Nogi Y."/>
            <person name="Pang S.J."/>
            <person name="Wang P.K."/>
            <person name="Lv J."/>
        </authorList>
    </citation>
    <scope>NUCLEOTIDE SEQUENCE [LARGE SCALE GENOMIC DNA]</scope>
    <source>
        <strain evidence="3">fig4</strain>
    </source>
</reference>
<feature type="signal peptide" evidence="1">
    <location>
        <begin position="1"/>
        <end position="23"/>
    </location>
</feature>
<dbReference type="RefSeq" id="WP_049705895.1">
    <property type="nucleotide sequence ID" value="NZ_BMFM01000001.1"/>
</dbReference>
<dbReference type="Proteomes" id="UP000321062">
    <property type="component" value="Chromosome"/>
</dbReference>
<accession>A0A5B9DR05</accession>